<keyword evidence="2" id="KW-1185">Reference proteome</keyword>
<feature type="chain" id="PRO_5046492207" evidence="1">
    <location>
        <begin position="21"/>
        <end position="208"/>
    </location>
</feature>
<sequence>MKYSLVYCLLLCLLLTRVQTKPQITKLFPIEEILTNDHRENNNNNNNETRLFDKLLGKLRSTYNFVFHKTDDNAANNKTEVKNMGIDKTPNSNVFNWNNPNFKLTKEIENPKEEPVYQTRIETLYDAPKNDKFDELQPLESLEPLMPLDFNEDINKNDEVEFVTPATDSNFSATLSRHFVDWLGSLLGISYGIYSKFSKAIYQNNTLY</sequence>
<dbReference type="RefSeq" id="XP_015185468.1">
    <property type="nucleotide sequence ID" value="XM_015329982.1"/>
</dbReference>
<protein>
    <submittedName>
        <fullName evidence="3">Uncharacterized protein LOC107071195</fullName>
    </submittedName>
</protein>
<gene>
    <name evidence="3" type="primary">LOC107071195</name>
</gene>
<evidence type="ECO:0000256" key="1">
    <source>
        <dbReference type="SAM" id="SignalP"/>
    </source>
</evidence>
<proteinExistence type="predicted"/>
<dbReference type="GeneID" id="107071195"/>
<name>A0ABM1IZ31_POLDO</name>
<reference evidence="3" key="1">
    <citation type="submission" date="2025-08" db="UniProtKB">
        <authorList>
            <consortium name="RefSeq"/>
        </authorList>
    </citation>
    <scope>IDENTIFICATION</scope>
    <source>
        <tissue evidence="3">Whole body</tissue>
    </source>
</reference>
<feature type="signal peptide" evidence="1">
    <location>
        <begin position="1"/>
        <end position="20"/>
    </location>
</feature>
<keyword evidence="1" id="KW-0732">Signal</keyword>
<accession>A0ABM1IZ31</accession>
<evidence type="ECO:0000313" key="3">
    <source>
        <dbReference type="RefSeq" id="XP_015185468.1"/>
    </source>
</evidence>
<evidence type="ECO:0000313" key="2">
    <source>
        <dbReference type="Proteomes" id="UP000694924"/>
    </source>
</evidence>
<organism evidence="2 3">
    <name type="scientific">Polistes dominula</name>
    <name type="common">European paper wasp</name>
    <name type="synonym">Vespa dominula</name>
    <dbReference type="NCBI Taxonomy" id="743375"/>
    <lineage>
        <taxon>Eukaryota</taxon>
        <taxon>Metazoa</taxon>
        <taxon>Ecdysozoa</taxon>
        <taxon>Arthropoda</taxon>
        <taxon>Hexapoda</taxon>
        <taxon>Insecta</taxon>
        <taxon>Pterygota</taxon>
        <taxon>Neoptera</taxon>
        <taxon>Endopterygota</taxon>
        <taxon>Hymenoptera</taxon>
        <taxon>Apocrita</taxon>
        <taxon>Aculeata</taxon>
        <taxon>Vespoidea</taxon>
        <taxon>Vespidae</taxon>
        <taxon>Polistinae</taxon>
        <taxon>Polistini</taxon>
        <taxon>Polistes</taxon>
    </lineage>
</organism>
<dbReference type="Proteomes" id="UP000694924">
    <property type="component" value="Unplaced"/>
</dbReference>